<name>A0A1S1NZZ7_METEX</name>
<dbReference type="AlphaFoldDB" id="A0A1S1NZZ7"/>
<comment type="caution">
    <text evidence="1">The sequence shown here is derived from an EMBL/GenBank/DDBJ whole genome shotgun (WGS) entry which is preliminary data.</text>
</comment>
<dbReference type="Proteomes" id="UP000180215">
    <property type="component" value="Unassembled WGS sequence"/>
</dbReference>
<evidence type="ECO:0000313" key="1">
    <source>
        <dbReference type="EMBL" id="OHV16288.1"/>
    </source>
</evidence>
<gene>
    <name evidence="1" type="ORF">BK022_13145</name>
</gene>
<sequence length="103" mass="11633">MQKHLIQILLPLSDNEGQAFPGVEYEGVLSELTKKFGGLTAFTRGPAEGLWAEKGGTAHDDIVVFEVMTAELDEAWWASYRRVLEARFRQDSIIIRAQQTRLL</sequence>
<reference evidence="1 2" key="1">
    <citation type="submission" date="2016-10" db="EMBL/GenBank/DDBJ databases">
        <title>Draft genome sequence of Methylobacterium extorquens CP3, a seed endophyte of Crotalaria pumila with plant growth-promoting and metal tolerance properties.</title>
        <authorList>
            <person name="Sanchez-Lopez A.S."/>
            <person name="Van Hamme J.D."/>
            <person name="Thijs S."/>
            <person name="Mcammond B.M."/>
            <person name="Stevens V."/>
            <person name="Gonzalez-Chavez M.D.C."/>
            <person name="Vangronsveld J."/>
        </authorList>
    </citation>
    <scope>NUCLEOTIDE SEQUENCE [LARGE SCALE GENOMIC DNA]</scope>
    <source>
        <strain evidence="1 2">CP3</strain>
    </source>
</reference>
<evidence type="ECO:0008006" key="3">
    <source>
        <dbReference type="Google" id="ProtNLM"/>
    </source>
</evidence>
<dbReference type="EMBL" id="MNAO01000143">
    <property type="protein sequence ID" value="OHV16288.1"/>
    <property type="molecule type" value="Genomic_DNA"/>
</dbReference>
<accession>A0A1S1NZZ7</accession>
<organism evidence="1 2">
    <name type="scientific">Methylorubrum extorquens</name>
    <name type="common">Methylobacterium dichloromethanicum</name>
    <name type="synonym">Methylobacterium extorquens</name>
    <dbReference type="NCBI Taxonomy" id="408"/>
    <lineage>
        <taxon>Bacteria</taxon>
        <taxon>Pseudomonadati</taxon>
        <taxon>Pseudomonadota</taxon>
        <taxon>Alphaproteobacteria</taxon>
        <taxon>Hyphomicrobiales</taxon>
        <taxon>Methylobacteriaceae</taxon>
        <taxon>Methylorubrum</taxon>
    </lineage>
</organism>
<protein>
    <recommendedName>
        <fullName evidence="3">DUF1330 domain-containing protein</fullName>
    </recommendedName>
</protein>
<proteinExistence type="predicted"/>
<evidence type="ECO:0000313" key="2">
    <source>
        <dbReference type="Proteomes" id="UP000180215"/>
    </source>
</evidence>